<accession>A0A9W8NPI8</accession>
<evidence type="ECO:0000313" key="9">
    <source>
        <dbReference type="EMBL" id="KAJ3738302.1"/>
    </source>
</evidence>
<dbReference type="Pfam" id="PF00940">
    <property type="entry name" value="RNA_pol"/>
    <property type="match status" value="1"/>
</dbReference>
<evidence type="ECO:0000256" key="6">
    <source>
        <dbReference type="ARBA" id="ARBA00023163"/>
    </source>
</evidence>
<comment type="catalytic activity">
    <reaction evidence="7">
        <text>RNA(n) + a ribonucleoside 5'-triphosphate = RNA(n+1) + diphosphate</text>
        <dbReference type="Rhea" id="RHEA:21248"/>
        <dbReference type="Rhea" id="RHEA-COMP:14527"/>
        <dbReference type="Rhea" id="RHEA-COMP:17342"/>
        <dbReference type="ChEBI" id="CHEBI:33019"/>
        <dbReference type="ChEBI" id="CHEBI:61557"/>
        <dbReference type="ChEBI" id="CHEBI:140395"/>
        <dbReference type="EC" id="2.7.7.6"/>
    </reaction>
</comment>
<feature type="domain" description="DNA-directed RNA polymerase C-terminal" evidence="8">
    <location>
        <begin position="1"/>
        <end position="108"/>
    </location>
</feature>
<keyword evidence="4" id="KW-0808">Transferase</keyword>
<feature type="non-terminal residue" evidence="9">
    <location>
        <position position="109"/>
    </location>
</feature>
<feature type="non-terminal residue" evidence="9">
    <location>
        <position position="1"/>
    </location>
</feature>
<evidence type="ECO:0000256" key="2">
    <source>
        <dbReference type="ARBA" id="ARBA00012418"/>
    </source>
</evidence>
<evidence type="ECO:0000256" key="4">
    <source>
        <dbReference type="ARBA" id="ARBA00022679"/>
    </source>
</evidence>
<dbReference type="InterPro" id="IPR043502">
    <property type="entry name" value="DNA/RNA_pol_sf"/>
</dbReference>
<gene>
    <name evidence="9" type="ORF">DFH05DRAFT_1364050</name>
</gene>
<keyword evidence="6" id="KW-0804">Transcription</keyword>
<evidence type="ECO:0000256" key="1">
    <source>
        <dbReference type="ARBA" id="ARBA00009493"/>
    </source>
</evidence>
<protein>
    <recommendedName>
        <fullName evidence="2">DNA-directed RNA polymerase</fullName>
        <ecNumber evidence="2">2.7.7.6</ecNumber>
    </recommendedName>
</protein>
<proteinExistence type="inferred from homology"/>
<dbReference type="Gene3D" id="3.30.70.370">
    <property type="match status" value="1"/>
</dbReference>
<dbReference type="GO" id="GO:0034245">
    <property type="term" value="C:mitochondrial DNA-directed RNA polymerase complex"/>
    <property type="evidence" value="ECO:0007669"/>
    <property type="project" value="TreeGrafter"/>
</dbReference>
<dbReference type="PANTHER" id="PTHR10102:SF0">
    <property type="entry name" value="DNA-DIRECTED RNA POLYMERASE, MITOCHONDRIAL"/>
    <property type="match status" value="1"/>
</dbReference>
<dbReference type="PANTHER" id="PTHR10102">
    <property type="entry name" value="DNA-DIRECTED RNA POLYMERASE, MITOCHONDRIAL"/>
    <property type="match status" value="1"/>
</dbReference>
<dbReference type="EC" id="2.7.7.6" evidence="2"/>
<dbReference type="InterPro" id="IPR002092">
    <property type="entry name" value="DNA-dir_Rpol_phage-type"/>
</dbReference>
<organism evidence="9 10">
    <name type="scientific">Lentinula detonsa</name>
    <dbReference type="NCBI Taxonomy" id="2804962"/>
    <lineage>
        <taxon>Eukaryota</taxon>
        <taxon>Fungi</taxon>
        <taxon>Dikarya</taxon>
        <taxon>Basidiomycota</taxon>
        <taxon>Agaricomycotina</taxon>
        <taxon>Agaricomycetes</taxon>
        <taxon>Agaricomycetidae</taxon>
        <taxon>Agaricales</taxon>
        <taxon>Marasmiineae</taxon>
        <taxon>Omphalotaceae</taxon>
        <taxon>Lentinula</taxon>
    </lineage>
</organism>
<evidence type="ECO:0000256" key="3">
    <source>
        <dbReference type="ARBA" id="ARBA00022478"/>
    </source>
</evidence>
<keyword evidence="3" id="KW-0240">DNA-directed RNA polymerase</keyword>
<dbReference type="InterPro" id="IPR046950">
    <property type="entry name" value="DNA-dir_Rpol_C_phage-type"/>
</dbReference>
<dbReference type="GO" id="GO:0003677">
    <property type="term" value="F:DNA binding"/>
    <property type="evidence" value="ECO:0007669"/>
    <property type="project" value="InterPro"/>
</dbReference>
<comment type="similarity">
    <text evidence="1">Belongs to the phage and mitochondrial RNA polymerase family.</text>
</comment>
<evidence type="ECO:0000313" key="10">
    <source>
        <dbReference type="Proteomes" id="UP001142393"/>
    </source>
</evidence>
<dbReference type="AlphaFoldDB" id="A0A9W8NPI8"/>
<keyword evidence="10" id="KW-1185">Reference proteome</keyword>
<dbReference type="GO" id="GO:0006390">
    <property type="term" value="P:mitochondrial transcription"/>
    <property type="evidence" value="ECO:0007669"/>
    <property type="project" value="TreeGrafter"/>
</dbReference>
<dbReference type="EMBL" id="JANVFU010000062">
    <property type="protein sequence ID" value="KAJ3738302.1"/>
    <property type="molecule type" value="Genomic_DNA"/>
</dbReference>
<keyword evidence="5" id="KW-0548">Nucleotidyltransferase</keyword>
<sequence length="109" mass="12570">TPSGLHITQRYFKSTKKVVSVNLFGKSKKLVIREKENNIIDPNRQTQAIIPNIIHSLDASHLVKLILNAEKDNFHPIITVHDCFGTLPTKMEKLEFRVKKEFIDLYSQV</sequence>
<comment type="caution">
    <text evidence="9">The sequence shown here is derived from an EMBL/GenBank/DDBJ whole genome shotgun (WGS) entry which is preliminary data.</text>
</comment>
<evidence type="ECO:0000256" key="5">
    <source>
        <dbReference type="ARBA" id="ARBA00022695"/>
    </source>
</evidence>
<dbReference type="SUPFAM" id="SSF56672">
    <property type="entry name" value="DNA/RNA polymerases"/>
    <property type="match status" value="1"/>
</dbReference>
<name>A0A9W8NPI8_9AGAR</name>
<reference evidence="9 10" key="1">
    <citation type="journal article" date="2023" name="Proc. Natl. Acad. Sci. U.S.A.">
        <title>A global phylogenomic analysis of the shiitake genus Lentinula.</title>
        <authorList>
            <person name="Sierra-Patev S."/>
            <person name="Min B."/>
            <person name="Naranjo-Ortiz M."/>
            <person name="Looney B."/>
            <person name="Konkel Z."/>
            <person name="Slot J.C."/>
            <person name="Sakamoto Y."/>
            <person name="Steenwyk J.L."/>
            <person name="Rokas A."/>
            <person name="Carro J."/>
            <person name="Camarero S."/>
            <person name="Ferreira P."/>
            <person name="Molpeceres G."/>
            <person name="Ruiz-Duenas F.J."/>
            <person name="Serrano A."/>
            <person name="Henrissat B."/>
            <person name="Drula E."/>
            <person name="Hughes K.W."/>
            <person name="Mata J.L."/>
            <person name="Ishikawa N.K."/>
            <person name="Vargas-Isla R."/>
            <person name="Ushijima S."/>
            <person name="Smith C.A."/>
            <person name="Donoghue J."/>
            <person name="Ahrendt S."/>
            <person name="Andreopoulos W."/>
            <person name="He G."/>
            <person name="LaButti K."/>
            <person name="Lipzen A."/>
            <person name="Ng V."/>
            <person name="Riley R."/>
            <person name="Sandor L."/>
            <person name="Barry K."/>
            <person name="Martinez A.T."/>
            <person name="Xiao Y."/>
            <person name="Gibbons J.G."/>
            <person name="Terashima K."/>
            <person name="Grigoriev I.V."/>
            <person name="Hibbett D."/>
        </authorList>
    </citation>
    <scope>NUCLEOTIDE SEQUENCE [LARGE SCALE GENOMIC DNA]</scope>
    <source>
        <strain evidence="9 10">TFB7810</strain>
    </source>
</reference>
<dbReference type="GO" id="GO:0003899">
    <property type="term" value="F:DNA-directed RNA polymerase activity"/>
    <property type="evidence" value="ECO:0007669"/>
    <property type="project" value="UniProtKB-EC"/>
</dbReference>
<evidence type="ECO:0000256" key="7">
    <source>
        <dbReference type="ARBA" id="ARBA00048552"/>
    </source>
</evidence>
<evidence type="ECO:0000259" key="8">
    <source>
        <dbReference type="Pfam" id="PF00940"/>
    </source>
</evidence>
<dbReference type="Proteomes" id="UP001142393">
    <property type="component" value="Unassembled WGS sequence"/>
</dbReference>